<dbReference type="InterPro" id="IPR029044">
    <property type="entry name" value="Nucleotide-diphossugar_trans"/>
</dbReference>
<dbReference type="SUPFAM" id="SSF53448">
    <property type="entry name" value="Nucleotide-diphospho-sugar transferases"/>
    <property type="match status" value="1"/>
</dbReference>
<sequence length="321" mass="34577">MEPTPLDTTIVIPTHTEERWSSLVRTVACAKSQVPEPAEVVVVVDHNPDLFRRIQRDLPGVTVLENAYAKGVSGNRNTGAFHAKTALVAFMDDDITAGPDWLERLIQPFGDPTVVGTGGGIIPAWEGPEPRWMPAEFLWAVGGSYAGMPTETSPIRNVWSASMVVRRETFDAVGGFRVGFGKLGDRNRPEDTELCLRMSAHNGGHWMYVPGAMIRHEVPANRSTFPWFVKRCYAEGRGKVQMAGLDDGGSDTLGAERSYLWSLPKAALRNLGAGLTGKGADNFLRAGGIVAGVAAAGWGGVVETIAAKRAPKTPKTLETAR</sequence>
<dbReference type="InterPro" id="IPR001173">
    <property type="entry name" value="Glyco_trans_2-like"/>
</dbReference>
<evidence type="ECO:0000313" key="3">
    <source>
        <dbReference type="Proteomes" id="UP000598996"/>
    </source>
</evidence>
<evidence type="ECO:0000313" key="2">
    <source>
        <dbReference type="EMBL" id="MBL7261797.1"/>
    </source>
</evidence>
<dbReference type="InterPro" id="IPR050834">
    <property type="entry name" value="Glycosyltransf_2"/>
</dbReference>
<accession>A0ABS1W4Y5</accession>
<dbReference type="EMBL" id="JAENHO010000022">
    <property type="protein sequence ID" value="MBL7261797.1"/>
    <property type="molecule type" value="Genomic_DNA"/>
</dbReference>
<protein>
    <submittedName>
        <fullName evidence="2">Glycosyltransferase family 2 protein</fullName>
    </submittedName>
</protein>
<proteinExistence type="predicted"/>
<feature type="domain" description="Glycosyltransferase 2-like" evidence="1">
    <location>
        <begin position="9"/>
        <end position="172"/>
    </location>
</feature>
<dbReference type="PANTHER" id="PTHR43685">
    <property type="entry name" value="GLYCOSYLTRANSFERASE"/>
    <property type="match status" value="1"/>
</dbReference>
<dbReference type="RefSeq" id="WP_203078245.1">
    <property type="nucleotide sequence ID" value="NZ_JAENHO010000022.1"/>
</dbReference>
<comment type="caution">
    <text evidence="2">The sequence shown here is derived from an EMBL/GenBank/DDBJ whole genome shotgun (WGS) entry which is preliminary data.</text>
</comment>
<dbReference type="PANTHER" id="PTHR43685:SF3">
    <property type="entry name" value="SLR2126 PROTEIN"/>
    <property type="match status" value="1"/>
</dbReference>
<name>A0ABS1W4Y5_9ACTN</name>
<organism evidence="2 3">
    <name type="scientific">Paractinoplanes lichenicola</name>
    <dbReference type="NCBI Taxonomy" id="2802976"/>
    <lineage>
        <taxon>Bacteria</taxon>
        <taxon>Bacillati</taxon>
        <taxon>Actinomycetota</taxon>
        <taxon>Actinomycetes</taxon>
        <taxon>Micromonosporales</taxon>
        <taxon>Micromonosporaceae</taxon>
        <taxon>Paractinoplanes</taxon>
    </lineage>
</organism>
<keyword evidence="3" id="KW-1185">Reference proteome</keyword>
<evidence type="ECO:0000259" key="1">
    <source>
        <dbReference type="Pfam" id="PF00535"/>
    </source>
</evidence>
<dbReference type="Gene3D" id="3.90.550.10">
    <property type="entry name" value="Spore Coat Polysaccharide Biosynthesis Protein SpsA, Chain A"/>
    <property type="match status" value="1"/>
</dbReference>
<dbReference type="Pfam" id="PF00535">
    <property type="entry name" value="Glycos_transf_2"/>
    <property type="match status" value="1"/>
</dbReference>
<gene>
    <name evidence="2" type="ORF">JKJ07_46735</name>
</gene>
<dbReference type="Proteomes" id="UP000598996">
    <property type="component" value="Unassembled WGS sequence"/>
</dbReference>
<reference evidence="2 3" key="1">
    <citation type="submission" date="2021-01" db="EMBL/GenBank/DDBJ databases">
        <title>Actinoplanes sp. nov. LDG1-01 isolated from lichen.</title>
        <authorList>
            <person name="Saeng-In P."/>
            <person name="Phongsopitanun W."/>
            <person name="Kanchanasin P."/>
            <person name="Yuki M."/>
            <person name="Kudo T."/>
            <person name="Ohkuma M."/>
            <person name="Tanasupawat S."/>
        </authorList>
    </citation>
    <scope>NUCLEOTIDE SEQUENCE [LARGE SCALE GENOMIC DNA]</scope>
    <source>
        <strain evidence="2 3">LDG1-01</strain>
    </source>
</reference>